<comment type="caution">
    <text evidence="2">The sequence shown here is derived from an EMBL/GenBank/DDBJ whole genome shotgun (WGS) entry which is preliminary data.</text>
</comment>
<protein>
    <submittedName>
        <fullName evidence="2">Uncharacterized protein</fullName>
    </submittedName>
</protein>
<evidence type="ECO:0000313" key="3">
    <source>
        <dbReference type="Proteomes" id="UP000033869"/>
    </source>
</evidence>
<dbReference type="EMBL" id="LCBL01000010">
    <property type="protein sequence ID" value="KKS08534.1"/>
    <property type="molecule type" value="Genomic_DNA"/>
</dbReference>
<reference evidence="2 3" key="1">
    <citation type="journal article" date="2015" name="Nature">
        <title>rRNA introns, odd ribosomes, and small enigmatic genomes across a large radiation of phyla.</title>
        <authorList>
            <person name="Brown C.T."/>
            <person name="Hug L.A."/>
            <person name="Thomas B.C."/>
            <person name="Sharon I."/>
            <person name="Castelle C.J."/>
            <person name="Singh A."/>
            <person name="Wilkins M.J."/>
            <person name="Williams K.H."/>
            <person name="Banfield J.F."/>
        </authorList>
    </citation>
    <scope>NUCLEOTIDE SEQUENCE [LARGE SCALE GENOMIC DNA]</scope>
</reference>
<evidence type="ECO:0000256" key="1">
    <source>
        <dbReference type="SAM" id="Phobius"/>
    </source>
</evidence>
<name>A0A0G0W6A6_UNCC2</name>
<dbReference type="Proteomes" id="UP000033869">
    <property type="component" value="Unassembled WGS sequence"/>
</dbReference>
<proteinExistence type="predicted"/>
<keyword evidence="1" id="KW-0812">Transmembrane</keyword>
<dbReference type="AlphaFoldDB" id="A0A0G0W6A6"/>
<keyword evidence="1" id="KW-0472">Membrane</keyword>
<gene>
    <name evidence="2" type="ORF">UU65_C0010G0006</name>
</gene>
<evidence type="ECO:0000313" key="2">
    <source>
        <dbReference type="EMBL" id="KKS08534.1"/>
    </source>
</evidence>
<feature type="transmembrane region" description="Helical" evidence="1">
    <location>
        <begin position="6"/>
        <end position="25"/>
    </location>
</feature>
<keyword evidence="1" id="KW-1133">Transmembrane helix</keyword>
<sequence length="83" mass="9107">MTIATLILWGISFAGMLWSGWLWYARLCNLKLISSGDSVAIVPINPVFDRRANRIGLTAIGISIASMVIWGIGVYTGLIILFH</sequence>
<organism evidence="2 3">
    <name type="scientific">candidate division CPR2 bacterium GW2011_GWC1_41_48</name>
    <dbReference type="NCBI Taxonomy" id="1618344"/>
    <lineage>
        <taxon>Bacteria</taxon>
        <taxon>Bacteria division CPR2</taxon>
    </lineage>
</organism>
<accession>A0A0G0W6A6</accession>
<feature type="transmembrane region" description="Helical" evidence="1">
    <location>
        <begin position="55"/>
        <end position="82"/>
    </location>
</feature>